<keyword evidence="2" id="KW-0812">Transmembrane</keyword>
<reference evidence="4 5" key="1">
    <citation type="submission" date="2020-09" db="EMBL/GenBank/DDBJ databases">
        <title>Genome sequences of type strains of Chitinophaga qingshengii and Chitinophaga varians.</title>
        <authorList>
            <person name="Kittiwongwattana C."/>
        </authorList>
    </citation>
    <scope>NUCLEOTIDE SEQUENCE [LARGE SCALE GENOMIC DNA]</scope>
    <source>
        <strain evidence="4 5">JCM 30026</strain>
    </source>
</reference>
<dbReference type="PANTHER" id="PTHR10953:SF102">
    <property type="entry name" value="ADENYLYLTRANSFERASE AND SULFURTRANSFERASE MOCS3"/>
    <property type="match status" value="1"/>
</dbReference>
<dbReference type="InterPro" id="IPR045886">
    <property type="entry name" value="ThiF/MoeB/HesA"/>
</dbReference>
<comment type="caution">
    <text evidence="4">The sequence shown here is derived from an EMBL/GenBank/DDBJ whole genome shotgun (WGS) entry which is preliminary data.</text>
</comment>
<keyword evidence="5" id="KW-1185">Reference proteome</keyword>
<dbReference type="Proteomes" id="UP000659124">
    <property type="component" value="Unassembled WGS sequence"/>
</dbReference>
<dbReference type="InterPro" id="IPR035985">
    <property type="entry name" value="Ubiquitin-activating_enz"/>
</dbReference>
<evidence type="ECO:0000313" key="4">
    <source>
        <dbReference type="EMBL" id="MBC9931158.1"/>
    </source>
</evidence>
<keyword evidence="1" id="KW-0175">Coiled coil</keyword>
<dbReference type="Pfam" id="PF00581">
    <property type="entry name" value="Rhodanese"/>
    <property type="match status" value="1"/>
</dbReference>
<feature type="domain" description="Rhodanese" evidence="3">
    <location>
        <begin position="277"/>
        <end position="365"/>
    </location>
</feature>
<name>A0ABR7TME7_9BACT</name>
<keyword evidence="2" id="KW-1133">Transmembrane helix</keyword>
<feature type="transmembrane region" description="Helical" evidence="2">
    <location>
        <begin position="27"/>
        <end position="49"/>
    </location>
</feature>
<evidence type="ECO:0000313" key="5">
    <source>
        <dbReference type="Proteomes" id="UP000659124"/>
    </source>
</evidence>
<dbReference type="CDD" id="cd00757">
    <property type="entry name" value="ThiF_MoeB_HesA_family"/>
    <property type="match status" value="1"/>
</dbReference>
<dbReference type="Gene3D" id="3.40.50.720">
    <property type="entry name" value="NAD(P)-binding Rossmann-like Domain"/>
    <property type="match status" value="1"/>
</dbReference>
<keyword evidence="2" id="KW-0472">Membrane</keyword>
<sequence length="367" mass="40681">MIKRRFVMQRYDRQTRLEGFGPEKQRLLQAASVLVIGAGGLGVPVLQYLTAMGIGKIGIVEHDTVSVTNLQRQVLYTTADQDQPKIKLAAARLQQLNPEVQIIQHDTWLTTGNALEIIGAYDVVVDCSDNFGTRYLVNDACVITGKPLVYGAIYKYEGQLSVFNYQGGATYRCIFPEPPESGEMLNCSEIGVLGVLPGIIGCYQANETVKIITGIGTPLKNQLMTIDTLHNTHLTFNITPVAANLQIQRLANNYQQTVCEVNNLQSLSVQQLQQRLQQGNLQLLDVREEDEWEICHLPQAIHIPMAQVLSRAAALQPDAPLAVLCHHGMRSRAVGQRLVELGFRDVYNVEGGIHAWACAIDDQMQTY</sequence>
<accession>A0ABR7TME7</accession>
<dbReference type="InterPro" id="IPR036873">
    <property type="entry name" value="Rhodanese-like_dom_sf"/>
</dbReference>
<dbReference type="PANTHER" id="PTHR10953">
    <property type="entry name" value="UBIQUITIN-ACTIVATING ENZYME E1"/>
    <property type="match status" value="1"/>
</dbReference>
<dbReference type="InterPro" id="IPR000594">
    <property type="entry name" value="ThiF_NAD_FAD-bd"/>
</dbReference>
<dbReference type="EMBL" id="JACVFC010000001">
    <property type="protein sequence ID" value="MBC9931158.1"/>
    <property type="molecule type" value="Genomic_DNA"/>
</dbReference>
<dbReference type="Gene3D" id="3.40.250.10">
    <property type="entry name" value="Rhodanese-like domain"/>
    <property type="match status" value="1"/>
</dbReference>
<evidence type="ECO:0000256" key="2">
    <source>
        <dbReference type="SAM" id="Phobius"/>
    </source>
</evidence>
<dbReference type="PROSITE" id="PS50206">
    <property type="entry name" value="RHODANESE_3"/>
    <property type="match status" value="1"/>
</dbReference>
<feature type="coiled-coil region" evidence="1">
    <location>
        <begin position="247"/>
        <end position="289"/>
    </location>
</feature>
<protein>
    <submittedName>
        <fullName evidence="4">HesA/MoeB/ThiF family protein</fullName>
    </submittedName>
</protein>
<dbReference type="SUPFAM" id="SSF69572">
    <property type="entry name" value="Activating enzymes of the ubiquitin-like proteins"/>
    <property type="match status" value="1"/>
</dbReference>
<organism evidence="4 5">
    <name type="scientific">Chitinophaga qingshengii</name>
    <dbReference type="NCBI Taxonomy" id="1569794"/>
    <lineage>
        <taxon>Bacteria</taxon>
        <taxon>Pseudomonadati</taxon>
        <taxon>Bacteroidota</taxon>
        <taxon>Chitinophagia</taxon>
        <taxon>Chitinophagales</taxon>
        <taxon>Chitinophagaceae</taxon>
        <taxon>Chitinophaga</taxon>
    </lineage>
</organism>
<gene>
    <name evidence="4" type="ORF">ICL07_12280</name>
</gene>
<proteinExistence type="predicted"/>
<dbReference type="SMART" id="SM00450">
    <property type="entry name" value="RHOD"/>
    <property type="match status" value="1"/>
</dbReference>
<dbReference type="Pfam" id="PF00899">
    <property type="entry name" value="ThiF"/>
    <property type="match status" value="1"/>
</dbReference>
<dbReference type="InterPro" id="IPR001763">
    <property type="entry name" value="Rhodanese-like_dom"/>
</dbReference>
<evidence type="ECO:0000256" key="1">
    <source>
        <dbReference type="SAM" id="Coils"/>
    </source>
</evidence>
<evidence type="ECO:0000259" key="3">
    <source>
        <dbReference type="PROSITE" id="PS50206"/>
    </source>
</evidence>